<evidence type="ECO:0000313" key="1">
    <source>
        <dbReference type="EMBL" id="KRY05150.1"/>
    </source>
</evidence>
<dbReference type="AlphaFoldDB" id="A0A0V0YXZ8"/>
<keyword evidence="2" id="KW-1185">Reference proteome</keyword>
<name>A0A0V0YXZ8_TRIBR</name>
<evidence type="ECO:0000313" key="2">
    <source>
        <dbReference type="Proteomes" id="UP000054653"/>
    </source>
</evidence>
<comment type="caution">
    <text evidence="1">The sequence shown here is derived from an EMBL/GenBank/DDBJ whole genome shotgun (WGS) entry which is preliminary data.</text>
</comment>
<proteinExistence type="predicted"/>
<accession>A0A0V0YXZ8</accession>
<sequence length="39" mass="4591">MLHPSSICFITFILLGRQISKKRVDADNMHEMMHDNFTL</sequence>
<reference evidence="1 2" key="1">
    <citation type="submission" date="2015-01" db="EMBL/GenBank/DDBJ databases">
        <title>Evolution of Trichinella species and genotypes.</title>
        <authorList>
            <person name="Korhonen P.K."/>
            <person name="Edoardo P."/>
            <person name="Giuseppe L.R."/>
            <person name="Gasser R.B."/>
        </authorList>
    </citation>
    <scope>NUCLEOTIDE SEQUENCE [LARGE SCALE GENOMIC DNA]</scope>
    <source>
        <strain evidence="1">ISS120</strain>
    </source>
</reference>
<dbReference type="Proteomes" id="UP000054653">
    <property type="component" value="Unassembled WGS sequence"/>
</dbReference>
<protein>
    <submittedName>
        <fullName evidence="1">Uncharacterized protein</fullName>
    </submittedName>
</protein>
<gene>
    <name evidence="1" type="ORF">T03_18049</name>
</gene>
<dbReference type="EMBL" id="JYDI01005164">
    <property type="protein sequence ID" value="KRY05150.1"/>
    <property type="molecule type" value="Genomic_DNA"/>
</dbReference>
<organism evidence="1 2">
    <name type="scientific">Trichinella britovi</name>
    <name type="common">Parasitic roundworm</name>
    <dbReference type="NCBI Taxonomy" id="45882"/>
    <lineage>
        <taxon>Eukaryota</taxon>
        <taxon>Metazoa</taxon>
        <taxon>Ecdysozoa</taxon>
        <taxon>Nematoda</taxon>
        <taxon>Enoplea</taxon>
        <taxon>Dorylaimia</taxon>
        <taxon>Trichinellida</taxon>
        <taxon>Trichinellidae</taxon>
        <taxon>Trichinella</taxon>
    </lineage>
</organism>